<evidence type="ECO:0000313" key="3">
    <source>
        <dbReference type="EMBL" id="KAG7566154.1"/>
    </source>
</evidence>
<dbReference type="Proteomes" id="UP000694251">
    <property type="component" value="Chromosome 10"/>
</dbReference>
<dbReference type="EMBL" id="JAEFBJ010000010">
    <property type="protein sequence ID" value="KAG7566154.1"/>
    <property type="molecule type" value="Genomic_DNA"/>
</dbReference>
<dbReference type="OrthoDB" id="1109639at2759"/>
<evidence type="ECO:0000313" key="4">
    <source>
        <dbReference type="Proteomes" id="UP000694251"/>
    </source>
</evidence>
<accession>A0A8T2A1S6</accession>
<keyword evidence="1" id="KW-0175">Coiled coil</keyword>
<dbReference type="AlphaFoldDB" id="A0A8T2A1S6"/>
<protein>
    <submittedName>
        <fullName evidence="3">MATH/TRAF domain</fullName>
    </submittedName>
</protein>
<reference evidence="3 4" key="1">
    <citation type="submission" date="2020-12" db="EMBL/GenBank/DDBJ databases">
        <title>Concerted genomic and epigenomic changes stabilize Arabidopsis allopolyploids.</title>
        <authorList>
            <person name="Chen Z."/>
        </authorList>
    </citation>
    <scope>NUCLEOTIDE SEQUENCE [LARGE SCALE GENOMIC DNA]</scope>
    <source>
        <strain evidence="3">As9502</strain>
        <tissue evidence="3">Leaf</tissue>
    </source>
</reference>
<dbReference type="PROSITE" id="PS50144">
    <property type="entry name" value="MATH"/>
    <property type="match status" value="1"/>
</dbReference>
<feature type="domain" description="MATH" evidence="2">
    <location>
        <begin position="1"/>
        <end position="111"/>
    </location>
</feature>
<evidence type="ECO:0000256" key="1">
    <source>
        <dbReference type="SAM" id="Coils"/>
    </source>
</evidence>
<dbReference type="PANTHER" id="PTHR46236">
    <property type="entry name" value="TRAF-LIKE SUPERFAMILY PROTEIN"/>
    <property type="match status" value="1"/>
</dbReference>
<feature type="coiled-coil region" evidence="1">
    <location>
        <begin position="212"/>
        <end position="253"/>
    </location>
</feature>
<name>A0A8T2A1S6_ARASU</name>
<comment type="caution">
    <text evidence="3">The sequence shown here is derived from an EMBL/GenBank/DDBJ whole genome shotgun (WGS) entry which is preliminary data.</text>
</comment>
<proteinExistence type="predicted"/>
<organism evidence="3 4">
    <name type="scientific">Arabidopsis suecica</name>
    <name type="common">Swedish thale-cress</name>
    <name type="synonym">Cardaminopsis suecica</name>
    <dbReference type="NCBI Taxonomy" id="45249"/>
    <lineage>
        <taxon>Eukaryota</taxon>
        <taxon>Viridiplantae</taxon>
        <taxon>Streptophyta</taxon>
        <taxon>Embryophyta</taxon>
        <taxon>Tracheophyta</taxon>
        <taxon>Spermatophyta</taxon>
        <taxon>Magnoliopsida</taxon>
        <taxon>eudicotyledons</taxon>
        <taxon>Gunneridae</taxon>
        <taxon>Pentapetalae</taxon>
        <taxon>rosids</taxon>
        <taxon>malvids</taxon>
        <taxon>Brassicales</taxon>
        <taxon>Brassicaceae</taxon>
        <taxon>Camelineae</taxon>
        <taxon>Arabidopsis</taxon>
    </lineage>
</organism>
<dbReference type="InterPro" id="IPR002083">
    <property type="entry name" value="MATH/TRAF_dom"/>
</dbReference>
<dbReference type="PANTHER" id="PTHR46236:SF4">
    <property type="entry name" value="MATH DOMAIN-CONTAINING PROTEIN"/>
    <property type="match status" value="1"/>
</dbReference>
<evidence type="ECO:0000259" key="2">
    <source>
        <dbReference type="PROSITE" id="PS50144"/>
    </source>
</evidence>
<dbReference type="InterPro" id="IPR050804">
    <property type="entry name" value="MCC"/>
</dbReference>
<gene>
    <name evidence="3" type="ORF">ISN44_As10g027510</name>
</gene>
<sequence>KQSHSDPFLIAGSRWRLLALRKGTTFEFFYQYMGVADSCQSLTSTWRRHVKLRLTIVNGISHKRSIVTDSDLYFDENLPACSYPTVPPPFNLLARDAGFLVCREITIVIEVVALEVIDTSDNDGGKSNDVNGFQVLPSQIFEIYPNIATEVRSMNPCLRKTYMNLLLGIIETLCQLPGELSDSDLDEASVAVSYVAQGGFKVDWLEKKVKEVKEKKKKVDTGKARLQQMEQDFQELNQKRLDLKDLLDKEKANDLAANVPLSFSDVLKKF</sequence>
<dbReference type="CDD" id="cd00121">
    <property type="entry name" value="MATH"/>
    <property type="match status" value="1"/>
</dbReference>
<keyword evidence="4" id="KW-1185">Reference proteome</keyword>
<feature type="non-terminal residue" evidence="3">
    <location>
        <position position="270"/>
    </location>
</feature>